<dbReference type="InterPro" id="IPR001986">
    <property type="entry name" value="Enolpyruvate_Tfrase_dom"/>
</dbReference>
<comment type="similarity">
    <text evidence="2 7">Belongs to the EPSP synthase family.</text>
</comment>
<evidence type="ECO:0000256" key="1">
    <source>
        <dbReference type="ARBA" id="ARBA00004811"/>
    </source>
</evidence>
<comment type="subcellular location">
    <subcellularLocation>
        <location evidence="7">Cytoplasm</location>
    </subcellularLocation>
</comment>
<keyword evidence="10" id="KW-1185">Reference proteome</keyword>
<sequence length="430" mass="45875">MQKTIHLKNSTLKGDIQVPGDKSMSHRAVIFGALASGTTIIHDFLSGEDCLSTIKAFQEMGVDVSLVGQTVTIESNGAEYFSEPAEPVHLGNSGTTARLLLGVLAGQPFHTVLTGDQSLSKRPMDRVTVPLHQMGAQSDGRRHGKLLPMSVRGGQLIPIDYTLPVNSAQVKSAILLAGLFANGTTTVTEPVPTRDHTERMITAFGGNMDHSGPAISVTGNQKLKGTELSIPGDISSASFFIAGAILANQSEITIKGVGLNPTRTGILDVVKKMGANIQVETTKHIGDEPVGNIYVTSGNLGETVISGNMIPRVIDEIPLLALLATQADGETVIKDASELRFKETDRIKTIVQVLKKFGASIKEREDGMVIQGGTPLKGGRVSSYGDHRIGMMEAIASLITSEPVEIEDPDCIRISYPDFFKDLQSLSRPL</sequence>
<dbReference type="PANTHER" id="PTHR21090:SF5">
    <property type="entry name" value="PENTAFUNCTIONAL AROM POLYPEPTIDE"/>
    <property type="match status" value="1"/>
</dbReference>
<feature type="binding site" evidence="7">
    <location>
        <position position="169"/>
    </location>
    <ligand>
        <name>phosphoenolpyruvate</name>
        <dbReference type="ChEBI" id="CHEBI:58702"/>
    </ligand>
</feature>
<feature type="binding site" evidence="7">
    <location>
        <position position="315"/>
    </location>
    <ligand>
        <name>3-phosphoshikimate</name>
        <dbReference type="ChEBI" id="CHEBI:145989"/>
    </ligand>
</feature>
<comment type="catalytic activity">
    <reaction evidence="6">
        <text>3-phosphoshikimate + phosphoenolpyruvate = 5-O-(1-carboxyvinyl)-3-phosphoshikimate + phosphate</text>
        <dbReference type="Rhea" id="RHEA:21256"/>
        <dbReference type="ChEBI" id="CHEBI:43474"/>
        <dbReference type="ChEBI" id="CHEBI:57701"/>
        <dbReference type="ChEBI" id="CHEBI:58702"/>
        <dbReference type="ChEBI" id="CHEBI:145989"/>
        <dbReference type="EC" id="2.5.1.19"/>
    </reaction>
    <physiologicalReaction direction="left-to-right" evidence="6">
        <dbReference type="Rhea" id="RHEA:21257"/>
    </physiologicalReaction>
</comment>
<dbReference type="RefSeq" id="WP_343836573.1">
    <property type="nucleotide sequence ID" value="NZ_BAAADO010000001.1"/>
</dbReference>
<feature type="binding site" evidence="7">
    <location>
        <position position="23"/>
    </location>
    <ligand>
        <name>3-phosphoshikimate</name>
        <dbReference type="ChEBI" id="CHEBI:145989"/>
    </ligand>
</feature>
<reference evidence="9 10" key="1">
    <citation type="journal article" date="2019" name="Int. J. Syst. Evol. Microbiol.">
        <title>The Global Catalogue of Microorganisms (GCM) 10K type strain sequencing project: providing services to taxonomists for standard genome sequencing and annotation.</title>
        <authorList>
            <consortium name="The Broad Institute Genomics Platform"/>
            <consortium name="The Broad Institute Genome Sequencing Center for Infectious Disease"/>
            <person name="Wu L."/>
            <person name="Ma J."/>
        </authorList>
    </citation>
    <scope>NUCLEOTIDE SEQUENCE [LARGE SCALE GENOMIC DNA]</scope>
    <source>
        <strain evidence="9 10">JCM 12389</strain>
    </source>
</reference>
<dbReference type="CDD" id="cd01556">
    <property type="entry name" value="EPSP_synthase"/>
    <property type="match status" value="1"/>
</dbReference>
<comment type="pathway">
    <text evidence="1 7">Metabolic intermediate biosynthesis; chorismate biosynthesis; chorismate from D-erythrose 4-phosphate and phosphoenolpyruvate: step 6/7.</text>
</comment>
<evidence type="ECO:0000256" key="7">
    <source>
        <dbReference type="HAMAP-Rule" id="MF_00210"/>
    </source>
</evidence>
<dbReference type="PROSITE" id="PS00104">
    <property type="entry name" value="EPSP_SYNTHASE_1"/>
    <property type="match status" value="1"/>
</dbReference>
<organism evidence="9 10">
    <name type="scientific">Salinibacillus aidingensis</name>
    <dbReference type="NCBI Taxonomy" id="237684"/>
    <lineage>
        <taxon>Bacteria</taxon>
        <taxon>Bacillati</taxon>
        <taxon>Bacillota</taxon>
        <taxon>Bacilli</taxon>
        <taxon>Bacillales</taxon>
        <taxon>Bacillaceae</taxon>
        <taxon>Salinibacillus</taxon>
    </lineage>
</organism>
<evidence type="ECO:0000256" key="3">
    <source>
        <dbReference type="ARBA" id="ARBA00022605"/>
    </source>
</evidence>
<dbReference type="Pfam" id="PF00275">
    <property type="entry name" value="EPSP_synthase"/>
    <property type="match status" value="1"/>
</dbReference>
<feature type="active site" description="Proton acceptor" evidence="7">
    <location>
        <position position="315"/>
    </location>
</feature>
<dbReference type="EC" id="2.5.1.19" evidence="7"/>
<comment type="function">
    <text evidence="7">Catalyzes the transfer of the enolpyruvyl moiety of phosphoenolpyruvate (PEP) to the 5-hydroxyl of shikimate-3-phosphate (S3P) to produce enolpyruvyl shikimate-3-phosphate and inorganic phosphate.</text>
</comment>
<dbReference type="PANTHER" id="PTHR21090">
    <property type="entry name" value="AROM/DEHYDROQUINATE SYNTHASE"/>
    <property type="match status" value="1"/>
</dbReference>
<feature type="binding site" evidence="7">
    <location>
        <position position="122"/>
    </location>
    <ligand>
        <name>phosphoenolpyruvate</name>
        <dbReference type="ChEBI" id="CHEBI:58702"/>
    </ligand>
</feature>
<gene>
    <name evidence="7 9" type="primary">aroA</name>
    <name evidence="9" type="ORF">GCM10008986_02120</name>
</gene>
<feature type="binding site" evidence="7">
    <location>
        <position position="22"/>
    </location>
    <ligand>
        <name>phosphoenolpyruvate</name>
        <dbReference type="ChEBI" id="CHEBI:58702"/>
    </ligand>
</feature>
<keyword evidence="4 7" id="KW-0808">Transferase</keyword>
<evidence type="ECO:0000259" key="8">
    <source>
        <dbReference type="Pfam" id="PF00275"/>
    </source>
</evidence>
<feature type="binding site" evidence="7">
    <location>
        <position position="346"/>
    </location>
    <ligand>
        <name>phosphoenolpyruvate</name>
        <dbReference type="ChEBI" id="CHEBI:58702"/>
    </ligand>
</feature>
<comment type="subunit">
    <text evidence="7">Monomer.</text>
</comment>
<name>A0ABN1AP62_9BACI</name>
<feature type="binding site" evidence="7">
    <location>
        <position position="27"/>
    </location>
    <ligand>
        <name>3-phosphoshikimate</name>
        <dbReference type="ChEBI" id="CHEBI:145989"/>
    </ligand>
</feature>
<feature type="binding site" evidence="7">
    <location>
        <position position="169"/>
    </location>
    <ligand>
        <name>3-phosphoshikimate</name>
        <dbReference type="ChEBI" id="CHEBI:145989"/>
    </ligand>
</feature>
<accession>A0ABN1AP62</accession>
<evidence type="ECO:0000256" key="4">
    <source>
        <dbReference type="ARBA" id="ARBA00022679"/>
    </source>
</evidence>
<evidence type="ECO:0000256" key="5">
    <source>
        <dbReference type="ARBA" id="ARBA00023141"/>
    </source>
</evidence>
<feature type="binding site" evidence="7">
    <location>
        <position position="388"/>
    </location>
    <ligand>
        <name>phosphoenolpyruvate</name>
        <dbReference type="ChEBI" id="CHEBI:58702"/>
    </ligand>
</feature>
<keyword evidence="5 7" id="KW-0057">Aromatic amino acid biosynthesis</keyword>
<keyword evidence="3 7" id="KW-0028">Amino-acid biosynthesis</keyword>
<feature type="binding site" evidence="7">
    <location>
        <position position="94"/>
    </location>
    <ligand>
        <name>phosphoenolpyruvate</name>
        <dbReference type="ChEBI" id="CHEBI:58702"/>
    </ligand>
</feature>
<dbReference type="InterPro" id="IPR013792">
    <property type="entry name" value="RNA3'P_cycl/enolpyr_Trfase_a/b"/>
</dbReference>
<comment type="caution">
    <text evidence="7">Lacks conserved residue(s) required for the propagation of feature annotation.</text>
</comment>
<keyword evidence="7" id="KW-0963">Cytoplasm</keyword>
<dbReference type="Gene3D" id="3.65.10.10">
    <property type="entry name" value="Enolpyruvate transferase domain"/>
    <property type="match status" value="2"/>
</dbReference>
<dbReference type="PIRSF" id="PIRSF000505">
    <property type="entry name" value="EPSPS"/>
    <property type="match status" value="1"/>
</dbReference>
<dbReference type="EMBL" id="BAAADO010000001">
    <property type="protein sequence ID" value="GAA0481057.1"/>
    <property type="molecule type" value="Genomic_DNA"/>
</dbReference>
<dbReference type="InterPro" id="IPR006264">
    <property type="entry name" value="EPSP_synthase"/>
</dbReference>
<dbReference type="PROSITE" id="PS00885">
    <property type="entry name" value="EPSP_SYNTHASE_2"/>
    <property type="match status" value="1"/>
</dbReference>
<feature type="binding site" evidence="7">
    <location>
        <position position="342"/>
    </location>
    <ligand>
        <name>3-phosphoshikimate</name>
        <dbReference type="ChEBI" id="CHEBI:145989"/>
    </ligand>
</feature>
<dbReference type="Proteomes" id="UP001500880">
    <property type="component" value="Unassembled WGS sequence"/>
</dbReference>
<dbReference type="SUPFAM" id="SSF55205">
    <property type="entry name" value="EPT/RTPC-like"/>
    <property type="match status" value="1"/>
</dbReference>
<evidence type="ECO:0000313" key="10">
    <source>
        <dbReference type="Proteomes" id="UP001500880"/>
    </source>
</evidence>
<feature type="domain" description="Enolpyruvate transferase" evidence="8">
    <location>
        <begin position="9"/>
        <end position="423"/>
    </location>
</feature>
<protein>
    <recommendedName>
        <fullName evidence="7">3-phosphoshikimate 1-carboxyvinyltransferase</fullName>
        <ecNumber evidence="7">2.5.1.19</ecNumber>
    </recommendedName>
    <alternativeName>
        <fullName evidence="7">5-enolpyruvylshikimate-3-phosphate synthase</fullName>
        <shortName evidence="7">EPSP synthase</shortName>
        <shortName evidence="7">EPSPS</shortName>
    </alternativeName>
</protein>
<dbReference type="InterPro" id="IPR036968">
    <property type="entry name" value="Enolpyruvate_Tfrase_sf"/>
</dbReference>
<evidence type="ECO:0000313" key="9">
    <source>
        <dbReference type="EMBL" id="GAA0481057.1"/>
    </source>
</evidence>
<feature type="binding site" evidence="7">
    <location>
        <position position="22"/>
    </location>
    <ligand>
        <name>3-phosphoshikimate</name>
        <dbReference type="ChEBI" id="CHEBI:145989"/>
    </ligand>
</feature>
<proteinExistence type="inferred from homology"/>
<evidence type="ECO:0000256" key="2">
    <source>
        <dbReference type="ARBA" id="ARBA00009948"/>
    </source>
</evidence>
<feature type="binding site" evidence="7">
    <location>
        <position position="167"/>
    </location>
    <ligand>
        <name>3-phosphoshikimate</name>
        <dbReference type="ChEBI" id="CHEBI:145989"/>
    </ligand>
</feature>
<dbReference type="InterPro" id="IPR023193">
    <property type="entry name" value="EPSP_synthase_CS"/>
</dbReference>
<dbReference type="HAMAP" id="MF_00210">
    <property type="entry name" value="EPSP_synth"/>
    <property type="match status" value="1"/>
</dbReference>
<dbReference type="NCBIfam" id="TIGR01356">
    <property type="entry name" value="aroA"/>
    <property type="match status" value="1"/>
</dbReference>
<comment type="caution">
    <text evidence="9">The sequence shown here is derived from an EMBL/GenBank/DDBJ whole genome shotgun (WGS) entry which is preliminary data.</text>
</comment>
<evidence type="ECO:0000256" key="6">
    <source>
        <dbReference type="ARBA" id="ARBA00044633"/>
    </source>
</evidence>